<keyword evidence="7" id="KW-0418">Kinase</keyword>
<evidence type="ECO:0000259" key="8">
    <source>
        <dbReference type="PROSITE" id="PS51096"/>
    </source>
</evidence>
<dbReference type="Pfam" id="PF03610">
    <property type="entry name" value="EIIA-man"/>
    <property type="match status" value="1"/>
</dbReference>
<dbReference type="InterPro" id="IPR004701">
    <property type="entry name" value="PTS_EIIA_man-typ"/>
</dbReference>
<keyword evidence="5" id="KW-0808">Transferase</keyword>
<dbReference type="PANTHER" id="PTHR33799:SF1">
    <property type="entry name" value="PTS SYSTEM MANNOSE-SPECIFIC EIIAB COMPONENT-RELATED"/>
    <property type="match status" value="1"/>
</dbReference>
<evidence type="ECO:0000256" key="1">
    <source>
        <dbReference type="ARBA" id="ARBA00004496"/>
    </source>
</evidence>
<sequence>MYNLMIVTHGPLASALKETLKMFTGDVEDVYAVGLTESGVEEFKEKVSKAVEDCYEEGKELLVLVDLFGGTPFNISMLEIKSKYKNVEIIAGVNLPLVIEASLSRSSTLSETIESLKESAKGAVMSPEKATSSEDDE</sequence>
<feature type="domain" description="PTS EIIA type-4" evidence="8">
    <location>
        <begin position="1"/>
        <end position="124"/>
    </location>
</feature>
<comment type="caution">
    <text evidence="9">The sequence shown here is derived from an EMBL/GenBank/DDBJ whole genome shotgun (WGS) entry which is preliminary data.</text>
</comment>
<keyword evidence="6" id="KW-0598">Phosphotransferase system</keyword>
<evidence type="ECO:0000256" key="4">
    <source>
        <dbReference type="ARBA" id="ARBA00022597"/>
    </source>
</evidence>
<dbReference type="EMBL" id="SRYR01000011">
    <property type="protein sequence ID" value="TGY40734.1"/>
    <property type="molecule type" value="Genomic_DNA"/>
</dbReference>
<dbReference type="Proteomes" id="UP000306888">
    <property type="component" value="Unassembled WGS sequence"/>
</dbReference>
<evidence type="ECO:0000256" key="2">
    <source>
        <dbReference type="ARBA" id="ARBA00022448"/>
    </source>
</evidence>
<dbReference type="PROSITE" id="PS51096">
    <property type="entry name" value="PTS_EIIA_TYPE_4"/>
    <property type="match status" value="1"/>
</dbReference>
<reference evidence="9 10" key="1">
    <citation type="submission" date="2019-04" db="EMBL/GenBank/DDBJ databases">
        <title>Microbes associate with the intestines of laboratory mice.</title>
        <authorList>
            <person name="Navarre W."/>
            <person name="Wong E."/>
            <person name="Huang K."/>
            <person name="Tropini C."/>
            <person name="Ng K."/>
            <person name="Yu B."/>
        </authorList>
    </citation>
    <scope>NUCLEOTIDE SEQUENCE [LARGE SCALE GENOMIC DNA]</scope>
    <source>
        <strain evidence="9 10">NM50_B9-20</strain>
    </source>
</reference>
<protein>
    <submittedName>
        <fullName evidence="9">PTS sugar transporter subunit IIA</fullName>
    </submittedName>
</protein>
<keyword evidence="4 9" id="KW-0762">Sugar transport</keyword>
<evidence type="ECO:0000256" key="5">
    <source>
        <dbReference type="ARBA" id="ARBA00022679"/>
    </source>
</evidence>
<proteinExistence type="predicted"/>
<name>A0A4S2DIP4_9CLOT</name>
<comment type="subcellular location">
    <subcellularLocation>
        <location evidence="1">Cytoplasm</location>
    </subcellularLocation>
</comment>
<dbReference type="RefSeq" id="WP_136007902.1">
    <property type="nucleotide sequence ID" value="NZ_SRYR01000011.1"/>
</dbReference>
<keyword evidence="10" id="KW-1185">Reference proteome</keyword>
<dbReference type="Gene3D" id="3.40.50.510">
    <property type="entry name" value="Phosphotransferase system, mannose-type IIA component"/>
    <property type="match status" value="1"/>
</dbReference>
<dbReference type="AlphaFoldDB" id="A0A4S2DIP4"/>
<dbReference type="GO" id="GO:0009401">
    <property type="term" value="P:phosphoenolpyruvate-dependent sugar phosphotransferase system"/>
    <property type="evidence" value="ECO:0007669"/>
    <property type="project" value="UniProtKB-KW"/>
</dbReference>
<evidence type="ECO:0000313" key="9">
    <source>
        <dbReference type="EMBL" id="TGY40734.1"/>
    </source>
</evidence>
<dbReference type="GO" id="GO:0005737">
    <property type="term" value="C:cytoplasm"/>
    <property type="evidence" value="ECO:0007669"/>
    <property type="project" value="UniProtKB-SubCell"/>
</dbReference>
<gene>
    <name evidence="9" type="ORF">E5347_14230</name>
</gene>
<dbReference type="InterPro" id="IPR033887">
    <property type="entry name" value="PTS_IIA_man"/>
</dbReference>
<dbReference type="PANTHER" id="PTHR33799">
    <property type="entry name" value="PTS PERMEASE-RELATED-RELATED"/>
    <property type="match status" value="1"/>
</dbReference>
<keyword evidence="2" id="KW-0813">Transport</keyword>
<keyword evidence="3" id="KW-0963">Cytoplasm</keyword>
<dbReference type="InterPro" id="IPR036662">
    <property type="entry name" value="PTS_EIIA_man-typ_sf"/>
</dbReference>
<dbReference type="SUPFAM" id="SSF53062">
    <property type="entry name" value="PTS system fructose IIA component-like"/>
    <property type="match status" value="1"/>
</dbReference>
<evidence type="ECO:0000256" key="3">
    <source>
        <dbReference type="ARBA" id="ARBA00022490"/>
    </source>
</evidence>
<dbReference type="InterPro" id="IPR051471">
    <property type="entry name" value="Bacterial_PTS_sugar_comp"/>
</dbReference>
<evidence type="ECO:0000256" key="7">
    <source>
        <dbReference type="ARBA" id="ARBA00022777"/>
    </source>
</evidence>
<organism evidence="9 10">
    <name type="scientific">Clostridium sartagoforme</name>
    <dbReference type="NCBI Taxonomy" id="84031"/>
    <lineage>
        <taxon>Bacteria</taxon>
        <taxon>Bacillati</taxon>
        <taxon>Bacillota</taxon>
        <taxon>Clostridia</taxon>
        <taxon>Eubacteriales</taxon>
        <taxon>Clostridiaceae</taxon>
        <taxon>Clostridium</taxon>
    </lineage>
</organism>
<dbReference type="GO" id="GO:0016301">
    <property type="term" value="F:kinase activity"/>
    <property type="evidence" value="ECO:0007669"/>
    <property type="project" value="UniProtKB-KW"/>
</dbReference>
<dbReference type="OrthoDB" id="9799827at2"/>
<dbReference type="CDD" id="cd00006">
    <property type="entry name" value="PTS_IIA_man"/>
    <property type="match status" value="1"/>
</dbReference>
<evidence type="ECO:0000256" key="6">
    <source>
        <dbReference type="ARBA" id="ARBA00022683"/>
    </source>
</evidence>
<dbReference type="GO" id="GO:0016020">
    <property type="term" value="C:membrane"/>
    <property type="evidence" value="ECO:0007669"/>
    <property type="project" value="InterPro"/>
</dbReference>
<evidence type="ECO:0000313" key="10">
    <source>
        <dbReference type="Proteomes" id="UP000306888"/>
    </source>
</evidence>
<accession>A0A4S2DIP4</accession>